<feature type="domain" description="Cytochrome c oxidase assembly factor 3 mitochondrial coiled-coil" evidence="2">
    <location>
        <begin position="28"/>
        <end position="102"/>
    </location>
</feature>
<protein>
    <recommendedName>
        <fullName evidence="2">Cytochrome c oxidase assembly factor 3 mitochondrial coiled-coil domain-containing protein</fullName>
    </recommendedName>
</protein>
<dbReference type="AlphaFoldDB" id="A0A178D873"/>
<keyword evidence="4" id="KW-1185">Reference proteome</keyword>
<feature type="region of interest" description="Disordered" evidence="1">
    <location>
        <begin position="113"/>
        <end position="143"/>
    </location>
</feature>
<gene>
    <name evidence="3" type="ORF">AYO20_03272</name>
</gene>
<evidence type="ECO:0000259" key="2">
    <source>
        <dbReference type="Pfam" id="PF09813"/>
    </source>
</evidence>
<evidence type="ECO:0000313" key="4">
    <source>
        <dbReference type="Proteomes" id="UP000185904"/>
    </source>
</evidence>
<dbReference type="EMBL" id="LVCJ01000015">
    <property type="protein sequence ID" value="OAL37423.1"/>
    <property type="molecule type" value="Genomic_DNA"/>
</dbReference>
<evidence type="ECO:0000256" key="1">
    <source>
        <dbReference type="SAM" id="MobiDB-lite"/>
    </source>
</evidence>
<proteinExistence type="predicted"/>
<sequence>MHSSLPLRAGILKRSSYYNSDYRSGAALIRARRPYLVKNTITGIAIFGFAIGVSLPPLELRTKLSQSLSESFTLTDNYSLRISFRETVAFTLKAVGQETFDDVIVPSDTQVVAPNSSTEAAKSPQIQNQSPKTPTAQANGMRS</sequence>
<organism evidence="3 4">
    <name type="scientific">Fonsecaea nubica</name>
    <dbReference type="NCBI Taxonomy" id="856822"/>
    <lineage>
        <taxon>Eukaryota</taxon>
        <taxon>Fungi</taxon>
        <taxon>Dikarya</taxon>
        <taxon>Ascomycota</taxon>
        <taxon>Pezizomycotina</taxon>
        <taxon>Eurotiomycetes</taxon>
        <taxon>Chaetothyriomycetidae</taxon>
        <taxon>Chaetothyriales</taxon>
        <taxon>Herpotrichiellaceae</taxon>
        <taxon>Fonsecaea</taxon>
    </lineage>
</organism>
<name>A0A178D873_9EURO</name>
<dbReference type="InterPro" id="IPR018628">
    <property type="entry name" value="Coa3_CC"/>
</dbReference>
<evidence type="ECO:0000313" key="3">
    <source>
        <dbReference type="EMBL" id="OAL37423.1"/>
    </source>
</evidence>
<dbReference type="GeneID" id="34586694"/>
<dbReference type="OrthoDB" id="10018333at2759"/>
<comment type="caution">
    <text evidence="3">The sequence shown here is derived from an EMBL/GenBank/DDBJ whole genome shotgun (WGS) entry which is preliminary data.</text>
</comment>
<accession>A0A178D873</accession>
<dbReference type="RefSeq" id="XP_022502435.1">
    <property type="nucleotide sequence ID" value="XM_022641575.1"/>
</dbReference>
<dbReference type="Proteomes" id="UP000185904">
    <property type="component" value="Unassembled WGS sequence"/>
</dbReference>
<reference evidence="3 4" key="1">
    <citation type="submission" date="2016-03" db="EMBL/GenBank/DDBJ databases">
        <title>The draft genome sequence of Fonsecaea nubica causative agent of cutaneous subcutaneous infection in human host.</title>
        <authorList>
            <person name="Costa F."/>
            <person name="Sybren D.H."/>
            <person name="Raittz R.T."/>
            <person name="Weiss V.A."/>
            <person name="Leao A.C."/>
            <person name="Gomes R."/>
            <person name="De Souza E.M."/>
            <person name="Pedrosa F.O."/>
            <person name="Steffens M.B."/>
            <person name="Bombassaro A."/>
            <person name="Tadra-Sfeir M.Z."/>
            <person name="Moreno L.F."/>
            <person name="Najafzadeh M.J."/>
            <person name="Felipe M.S."/>
            <person name="Teixeira M."/>
            <person name="Sun J."/>
            <person name="Xi L."/>
            <person name="Castro M.A."/>
            <person name="Vicente V.A."/>
        </authorList>
    </citation>
    <scope>NUCLEOTIDE SEQUENCE [LARGE SCALE GENOMIC DNA]</scope>
    <source>
        <strain evidence="3 4">CBS 269.64</strain>
    </source>
</reference>
<dbReference type="Pfam" id="PF09813">
    <property type="entry name" value="Coa3_cc"/>
    <property type="match status" value="1"/>
</dbReference>